<protein>
    <submittedName>
        <fullName evidence="2">Uncharacterized protein</fullName>
    </submittedName>
</protein>
<reference evidence="2" key="1">
    <citation type="submission" date="2019-12" db="EMBL/GenBank/DDBJ databases">
        <title>Genome sequencing and annotation of Brassica cretica.</title>
        <authorList>
            <person name="Studholme D.J."/>
            <person name="Sarris P."/>
        </authorList>
    </citation>
    <scope>NUCLEOTIDE SEQUENCE</scope>
    <source>
        <strain evidence="2">PFS-109/04</strain>
        <tissue evidence="2">Leaf</tissue>
    </source>
</reference>
<evidence type="ECO:0000256" key="1">
    <source>
        <dbReference type="SAM" id="MobiDB-lite"/>
    </source>
</evidence>
<accession>A0A8S9QRD5</accession>
<feature type="region of interest" description="Disordered" evidence="1">
    <location>
        <begin position="412"/>
        <end position="434"/>
    </location>
</feature>
<organism evidence="2 3">
    <name type="scientific">Brassica cretica</name>
    <name type="common">Mustard</name>
    <dbReference type="NCBI Taxonomy" id="69181"/>
    <lineage>
        <taxon>Eukaryota</taxon>
        <taxon>Viridiplantae</taxon>
        <taxon>Streptophyta</taxon>
        <taxon>Embryophyta</taxon>
        <taxon>Tracheophyta</taxon>
        <taxon>Spermatophyta</taxon>
        <taxon>Magnoliopsida</taxon>
        <taxon>eudicotyledons</taxon>
        <taxon>Gunneridae</taxon>
        <taxon>Pentapetalae</taxon>
        <taxon>rosids</taxon>
        <taxon>malvids</taxon>
        <taxon>Brassicales</taxon>
        <taxon>Brassicaceae</taxon>
        <taxon>Brassiceae</taxon>
        <taxon>Brassica</taxon>
    </lineage>
</organism>
<feature type="compositionally biased region" description="Low complexity" evidence="1">
    <location>
        <begin position="233"/>
        <end position="242"/>
    </location>
</feature>
<comment type="caution">
    <text evidence="2">The sequence shown here is derived from an EMBL/GenBank/DDBJ whole genome shotgun (WGS) entry which is preliminary data.</text>
</comment>
<feature type="compositionally biased region" description="Acidic residues" evidence="1">
    <location>
        <begin position="285"/>
        <end position="296"/>
    </location>
</feature>
<evidence type="ECO:0000313" key="2">
    <source>
        <dbReference type="EMBL" id="KAF3552919.1"/>
    </source>
</evidence>
<sequence length="491" mass="55385">MSSEKFPVFNGVADELRPWISSIEVGTIKRDGETSGALRRTSMEVSRDVSTESIQFGAFTMGVMEIPVFSGDDLRPWINWMENRFAAEDFTDDQKMALAYAVIRGEAESWYNNRADATNIEETDSCLVTDCDHDDDDNDHDDSGFMQEALHYEETILAEEEECLSLMYRDGLNLSRKTFLVLKNTGQIFQLGATKRQNELQDLRKSNQAHLSNKPQPPYLPLPRRHLFVFPEVSSPESVPSPAHTTVDGMTRSQSEWTFHRLLKEMSVSKKAAPVAAKAASSSDSSEEDSDEESEDEKPAPKAKQDSKSAKKDSSSDKSGSDESESEDEEKTPKKKCSDVEMVDAEMKQPKKSDRLHKVLEFVSTVHDLCEDEVDSEDEYEENTDHDIARIQRANDVSRSTSIDSRLHASIDSRLPASVDDNQPHSHTMKSQPDFHTRGEIDQLVEGIYRALETTEEMLDRRCDDIYFPMDLSISALTSKIEAIQGELVEI</sequence>
<feature type="region of interest" description="Disordered" evidence="1">
    <location>
        <begin position="233"/>
        <end position="252"/>
    </location>
</feature>
<gene>
    <name evidence="2" type="ORF">F2Q69_00013331</name>
</gene>
<name>A0A8S9QRD5_BRACR</name>
<feature type="compositionally biased region" description="Basic and acidic residues" evidence="1">
    <location>
        <begin position="297"/>
        <end position="321"/>
    </location>
</feature>
<dbReference type="Proteomes" id="UP000712600">
    <property type="component" value="Unassembled WGS sequence"/>
</dbReference>
<proteinExistence type="predicted"/>
<dbReference type="EMBL" id="QGKX02000996">
    <property type="protein sequence ID" value="KAF3552919.1"/>
    <property type="molecule type" value="Genomic_DNA"/>
</dbReference>
<feature type="region of interest" description="Disordered" evidence="1">
    <location>
        <begin position="269"/>
        <end position="352"/>
    </location>
</feature>
<dbReference type="AlphaFoldDB" id="A0A8S9QRD5"/>
<evidence type="ECO:0000313" key="3">
    <source>
        <dbReference type="Proteomes" id="UP000712600"/>
    </source>
</evidence>
<feature type="compositionally biased region" description="Low complexity" evidence="1">
    <location>
        <begin position="269"/>
        <end position="284"/>
    </location>
</feature>